<dbReference type="InterPro" id="IPR001509">
    <property type="entry name" value="Epimerase_deHydtase"/>
</dbReference>
<dbReference type="InterPro" id="IPR036291">
    <property type="entry name" value="NAD(P)-bd_dom_sf"/>
</dbReference>
<dbReference type="Proteomes" id="UP000078576">
    <property type="component" value="Unassembled WGS sequence"/>
</dbReference>
<organism evidence="2 3">
    <name type="scientific">Cytospora mali</name>
    <name type="common">Apple Valsa canker fungus</name>
    <name type="synonym">Valsa mali</name>
    <dbReference type="NCBI Taxonomy" id="578113"/>
    <lineage>
        <taxon>Eukaryota</taxon>
        <taxon>Fungi</taxon>
        <taxon>Dikarya</taxon>
        <taxon>Ascomycota</taxon>
        <taxon>Pezizomycotina</taxon>
        <taxon>Sordariomycetes</taxon>
        <taxon>Sordariomycetidae</taxon>
        <taxon>Diaporthales</taxon>
        <taxon>Cytosporaceae</taxon>
        <taxon>Cytospora</taxon>
    </lineage>
</organism>
<name>A0A194VEQ0_CYTMA</name>
<proteinExistence type="predicted"/>
<gene>
    <name evidence="2" type="ORF">VP1G_09476</name>
</gene>
<dbReference type="PANTHER" id="PTHR48079:SF6">
    <property type="entry name" value="NAD(P)-BINDING DOMAIN-CONTAINING PROTEIN-RELATED"/>
    <property type="match status" value="1"/>
</dbReference>
<dbReference type="STRING" id="694573.A0A194VEQ0"/>
<dbReference type="GO" id="GO:0005737">
    <property type="term" value="C:cytoplasm"/>
    <property type="evidence" value="ECO:0007669"/>
    <property type="project" value="TreeGrafter"/>
</dbReference>
<feature type="domain" description="NAD-dependent epimerase/dehydratase" evidence="1">
    <location>
        <begin position="6"/>
        <end position="243"/>
    </location>
</feature>
<keyword evidence="3" id="KW-1185">Reference proteome</keyword>
<dbReference type="Pfam" id="PF01370">
    <property type="entry name" value="Epimerase"/>
    <property type="match status" value="1"/>
</dbReference>
<evidence type="ECO:0000313" key="2">
    <source>
        <dbReference type="EMBL" id="KUI62363.1"/>
    </source>
</evidence>
<evidence type="ECO:0000313" key="3">
    <source>
        <dbReference type="Proteomes" id="UP000078576"/>
    </source>
</evidence>
<reference evidence="3" key="1">
    <citation type="submission" date="2014-12" db="EMBL/GenBank/DDBJ databases">
        <title>Genome Sequence of Valsa Canker Pathogens Uncovers a Specific Adaption of Colonization on Woody Bark.</title>
        <authorList>
            <person name="Yin Z."/>
            <person name="Liu H."/>
            <person name="Gao X."/>
            <person name="Li Z."/>
            <person name="Song N."/>
            <person name="Ke X."/>
            <person name="Dai Q."/>
            <person name="Wu Y."/>
            <person name="Sun Y."/>
            <person name="Xu J.-R."/>
            <person name="Kang Z.K."/>
            <person name="Wang L."/>
            <person name="Huang L."/>
        </authorList>
    </citation>
    <scope>NUCLEOTIDE SEQUENCE [LARGE SCALE GENOMIC DNA]</scope>
    <source>
        <strain evidence="3">SXYL134</strain>
    </source>
</reference>
<accession>A0A194VEQ0</accession>
<dbReference type="Gene3D" id="3.40.50.720">
    <property type="entry name" value="NAD(P)-binding Rossmann-like Domain"/>
    <property type="match status" value="1"/>
</dbReference>
<dbReference type="EMBL" id="KN714809">
    <property type="protein sequence ID" value="KUI62363.1"/>
    <property type="molecule type" value="Genomic_DNA"/>
</dbReference>
<dbReference type="PANTHER" id="PTHR48079">
    <property type="entry name" value="PROTEIN YEEZ"/>
    <property type="match status" value="1"/>
</dbReference>
<dbReference type="GO" id="GO:0004029">
    <property type="term" value="F:aldehyde dehydrogenase (NAD+) activity"/>
    <property type="evidence" value="ECO:0007669"/>
    <property type="project" value="TreeGrafter"/>
</dbReference>
<evidence type="ECO:0000259" key="1">
    <source>
        <dbReference type="Pfam" id="PF01370"/>
    </source>
</evidence>
<sequence length="351" mass="38676">MSSHRILITGGSGYLGGTLLARWKDANLPAYDKLYASVRSDHQAEAVEKRYGAEALRLDLDDEMAVRKGIVENNITIVYFLTDALRGKAQVYFIKALAEVKKATGLEVHFLHTSGAKIFSSHAAAVTDRPLLDTDPDLYSMQKSQIQDTRFDIFKEAVGTNCTVVEEAERQGVRSYIFTPCVVYGKGEGFGNIISIQTVAIVQAAKAMKRMYKVDEGRPIWPVCHVIDNTTLYIQILRKILNGEYPGHGRNGYFLAASGSVGWDDIYTAMASALAKRNVIDDASVVPASKQILEQMGTAMGCPADFVTVQIGGHCTFTAEHGKEIGWKPQFAPEHIIEYADTEVETILENM</sequence>
<dbReference type="InterPro" id="IPR051783">
    <property type="entry name" value="NAD(P)-dependent_oxidoreduct"/>
</dbReference>
<dbReference type="AlphaFoldDB" id="A0A194VEQ0"/>
<dbReference type="SUPFAM" id="SSF51735">
    <property type="entry name" value="NAD(P)-binding Rossmann-fold domains"/>
    <property type="match status" value="1"/>
</dbReference>
<protein>
    <recommendedName>
        <fullName evidence="1">NAD-dependent epimerase/dehydratase domain-containing protein</fullName>
    </recommendedName>
</protein>
<dbReference type="OrthoDB" id="10262413at2759"/>